<evidence type="ECO:0000313" key="2">
    <source>
        <dbReference type="EMBL" id="RFF30364.1"/>
    </source>
</evidence>
<name>A0A3E1K9G9_9GAMM</name>
<dbReference type="RefSeq" id="WP_116650731.1">
    <property type="nucleotide sequence ID" value="NZ_QUZK01000036.1"/>
</dbReference>
<gene>
    <name evidence="2" type="ORF">DZC52_08615</name>
</gene>
<comment type="caution">
    <text evidence="2">The sequence shown here is derived from an EMBL/GenBank/DDBJ whole genome shotgun (WGS) entry which is preliminary data.</text>
</comment>
<dbReference type="EMBL" id="QUZK01000036">
    <property type="protein sequence ID" value="RFF30364.1"/>
    <property type="molecule type" value="Genomic_DNA"/>
</dbReference>
<dbReference type="GO" id="GO:0008757">
    <property type="term" value="F:S-adenosylmethionine-dependent methyltransferase activity"/>
    <property type="evidence" value="ECO:0007669"/>
    <property type="project" value="InterPro"/>
</dbReference>
<proteinExistence type="predicted"/>
<feature type="domain" description="Methyltransferase type 11" evidence="1">
    <location>
        <begin position="65"/>
        <end position="134"/>
    </location>
</feature>
<dbReference type="InterPro" id="IPR013216">
    <property type="entry name" value="Methyltransf_11"/>
</dbReference>
<reference evidence="2 3" key="1">
    <citation type="submission" date="2018-08" db="EMBL/GenBank/DDBJ databases">
        <title>Wenzhouxiangella salilacus sp. nov., a novel bacterium isolated from a saline lake in Xinjiang Province, China.</title>
        <authorList>
            <person name="Han S."/>
        </authorList>
    </citation>
    <scope>NUCLEOTIDE SEQUENCE [LARGE SCALE GENOMIC DNA]</scope>
    <source>
        <strain evidence="2 3">XDB06</strain>
    </source>
</reference>
<accession>A0A3E1K9G9</accession>
<dbReference type="Gene3D" id="3.40.50.150">
    <property type="entry name" value="Vaccinia Virus protein VP39"/>
    <property type="match status" value="1"/>
</dbReference>
<evidence type="ECO:0000259" key="1">
    <source>
        <dbReference type="Pfam" id="PF08241"/>
    </source>
</evidence>
<dbReference type="AlphaFoldDB" id="A0A3E1K9G9"/>
<protein>
    <submittedName>
        <fullName evidence="2">Class I SAM-dependent methyltransferase</fullName>
    </submittedName>
</protein>
<dbReference type="OrthoDB" id="932345at2"/>
<dbReference type="InterPro" id="IPR029063">
    <property type="entry name" value="SAM-dependent_MTases_sf"/>
</dbReference>
<sequence>MSRFLAKRISNYNDDRSLGSRFRAKRAGPLMELIESAHRAHDEVRILDIGGTERYWKIIPPDFLDRHHVQISIANRLDRELPESHDRFTFIRADGCNLQEFEDDAFHIAHSNSVIEHVGDWTQMKRLAAEIRRVGESHFVQTPNYWFPVEPHCMTPFFHWLPKPLRIRLTMRFALGHWKRAETVDQAMRFIEGSRLLNRKMFEHLFEGDEIITERVFLLPKSFIAVGRGRLAQAKTGNLPRAD</sequence>
<dbReference type="Pfam" id="PF08241">
    <property type="entry name" value="Methyltransf_11"/>
    <property type="match status" value="1"/>
</dbReference>
<organism evidence="2 3">
    <name type="scientific">Wenzhouxiangella sediminis</name>
    <dbReference type="NCBI Taxonomy" id="1792836"/>
    <lineage>
        <taxon>Bacteria</taxon>
        <taxon>Pseudomonadati</taxon>
        <taxon>Pseudomonadota</taxon>
        <taxon>Gammaproteobacteria</taxon>
        <taxon>Chromatiales</taxon>
        <taxon>Wenzhouxiangellaceae</taxon>
        <taxon>Wenzhouxiangella</taxon>
    </lineage>
</organism>
<evidence type="ECO:0000313" key="3">
    <source>
        <dbReference type="Proteomes" id="UP000260351"/>
    </source>
</evidence>
<dbReference type="GO" id="GO:0032259">
    <property type="term" value="P:methylation"/>
    <property type="evidence" value="ECO:0007669"/>
    <property type="project" value="UniProtKB-KW"/>
</dbReference>
<keyword evidence="3" id="KW-1185">Reference proteome</keyword>
<dbReference type="SUPFAM" id="SSF53335">
    <property type="entry name" value="S-adenosyl-L-methionine-dependent methyltransferases"/>
    <property type="match status" value="1"/>
</dbReference>
<keyword evidence="2" id="KW-0808">Transferase</keyword>
<keyword evidence="2" id="KW-0489">Methyltransferase</keyword>
<dbReference type="Proteomes" id="UP000260351">
    <property type="component" value="Unassembled WGS sequence"/>
</dbReference>